<feature type="transmembrane region" description="Helical" evidence="1">
    <location>
        <begin position="42"/>
        <end position="62"/>
    </location>
</feature>
<dbReference type="Proteomes" id="UP001172082">
    <property type="component" value="Unassembled WGS sequence"/>
</dbReference>
<dbReference type="RefSeq" id="WP_346751133.1">
    <property type="nucleotide sequence ID" value="NZ_JAUJEA010000002.1"/>
</dbReference>
<keyword evidence="3" id="KW-1185">Reference proteome</keyword>
<dbReference type="EMBL" id="JAUJEA010000002">
    <property type="protein sequence ID" value="MDN5201105.1"/>
    <property type="molecule type" value="Genomic_DNA"/>
</dbReference>
<accession>A0ABT8KNH7</accession>
<keyword evidence="1" id="KW-0472">Membrane</keyword>
<sequence length="288" mass="32411">MSKHEMDELFREKLGGLELTPRAQAWDKLDTKLNKKQKKGMFVLWKVAAALLVLLVVSFLIFQMKTSTEEVIDPIVQNDGIKNEDQVIESLDTIDPINKNNNQNAIAQEIKEEEKTEDQITDIAKGDRKENQVNTIAANTQNNKQKQSNSFNIESTDVIAANDEKVKNEENEAVMKLEVEPIDKIDIKNSLIVDNNNIATPDIIKTEQKIGAELPNISITFKKTTPKSDGDLAVADQKKDRRFKLKSVLNFAKDIKNGEVGLSNLREAKDELLAFDINAKKKKAKAPK</sequence>
<gene>
    <name evidence="2" type="ORF">QQ008_07025</name>
</gene>
<reference evidence="2" key="1">
    <citation type="submission" date="2023-06" db="EMBL/GenBank/DDBJ databases">
        <title>Genomic of Parafulvivirga corallium.</title>
        <authorList>
            <person name="Wang G."/>
        </authorList>
    </citation>
    <scope>NUCLEOTIDE SEQUENCE</scope>
    <source>
        <strain evidence="2">BMA10</strain>
    </source>
</reference>
<proteinExistence type="predicted"/>
<name>A0ABT8KNH7_9BACT</name>
<evidence type="ECO:0000313" key="2">
    <source>
        <dbReference type="EMBL" id="MDN5201105.1"/>
    </source>
</evidence>
<evidence type="ECO:0000313" key="3">
    <source>
        <dbReference type="Proteomes" id="UP001172082"/>
    </source>
</evidence>
<evidence type="ECO:0008006" key="4">
    <source>
        <dbReference type="Google" id="ProtNLM"/>
    </source>
</evidence>
<keyword evidence="1" id="KW-1133">Transmembrane helix</keyword>
<protein>
    <recommendedName>
        <fullName evidence="4">Energy transducer TonB</fullName>
    </recommendedName>
</protein>
<comment type="caution">
    <text evidence="2">The sequence shown here is derived from an EMBL/GenBank/DDBJ whole genome shotgun (WGS) entry which is preliminary data.</text>
</comment>
<evidence type="ECO:0000256" key="1">
    <source>
        <dbReference type="SAM" id="Phobius"/>
    </source>
</evidence>
<organism evidence="2 3">
    <name type="scientific">Splendidivirga corallicola</name>
    <dbReference type="NCBI Taxonomy" id="3051826"/>
    <lineage>
        <taxon>Bacteria</taxon>
        <taxon>Pseudomonadati</taxon>
        <taxon>Bacteroidota</taxon>
        <taxon>Cytophagia</taxon>
        <taxon>Cytophagales</taxon>
        <taxon>Splendidivirgaceae</taxon>
        <taxon>Splendidivirga</taxon>
    </lineage>
</organism>
<keyword evidence="1" id="KW-0812">Transmembrane</keyword>